<dbReference type="InParanoid" id="A0A167QC51"/>
<evidence type="ECO:0000259" key="2">
    <source>
        <dbReference type="Pfam" id="PF07744"/>
    </source>
</evidence>
<sequence length="169" mass="19382">MPQVAEFEAVARQVGGRPLSDAEWADVLSPTMWIEGRIPQDRVTTYVSQTQYSSSREIILLEIEPSTLLPDAAKEAKDSNLRQSDTLLKYFNSRQRYGVVGHNKTKVKDFYLIPLYKTNDIPDCLYVVRIEESKRDCDLFLGVLVLTKQLEQRPLPIPVAYQNHPPYEP</sequence>
<dbReference type="OrthoDB" id="419537at2759"/>
<dbReference type="GO" id="GO:0006368">
    <property type="term" value="P:transcription elongation by RNA polymerase II"/>
    <property type="evidence" value="ECO:0007669"/>
    <property type="project" value="TreeGrafter"/>
</dbReference>
<dbReference type="AlphaFoldDB" id="A0A167QC51"/>
<reference evidence="4" key="1">
    <citation type="submission" date="2015-06" db="EMBL/GenBank/DDBJ databases">
        <title>Expansion of signal transduction pathways in fungi by whole-genome duplication.</title>
        <authorList>
            <consortium name="DOE Joint Genome Institute"/>
            <person name="Corrochano L.M."/>
            <person name="Kuo A."/>
            <person name="Marcet-Houben M."/>
            <person name="Polaino S."/>
            <person name="Salamov A."/>
            <person name="Villalobos J.M."/>
            <person name="Alvarez M.I."/>
            <person name="Avalos J."/>
            <person name="Benito E.P."/>
            <person name="Benoit I."/>
            <person name="Burger G."/>
            <person name="Camino L.P."/>
            <person name="Canovas D."/>
            <person name="Cerda-Olmedo E."/>
            <person name="Cheng J.-F."/>
            <person name="Dominguez A."/>
            <person name="Elias M."/>
            <person name="Eslava A.P."/>
            <person name="Glaser F."/>
            <person name="Grimwood J."/>
            <person name="Gutierrez G."/>
            <person name="Heitman J."/>
            <person name="Henrissat B."/>
            <person name="Iturriaga E.A."/>
            <person name="Lang B.F."/>
            <person name="Lavin J.L."/>
            <person name="Lee S."/>
            <person name="Li W."/>
            <person name="Lindquist E."/>
            <person name="Lopez-Garcia S."/>
            <person name="Luque E.M."/>
            <person name="Marcos A.T."/>
            <person name="Martin J."/>
            <person name="McCluskey K."/>
            <person name="Medina H.R."/>
            <person name="Miralles-Duran A."/>
            <person name="Miyazaki A."/>
            <person name="Munoz-Torres E."/>
            <person name="Oguiza J.A."/>
            <person name="Ohm R."/>
            <person name="Olmedo M."/>
            <person name="Orejas M."/>
            <person name="Ortiz-Castellanos L."/>
            <person name="Pisabarro A.G."/>
            <person name="Rodriguez-Romero J."/>
            <person name="Ruiz-Herrera J."/>
            <person name="Ruiz-Vazquez R."/>
            <person name="Sanz C."/>
            <person name="Schackwitz W."/>
            <person name="Schmutz J."/>
            <person name="Shahriari M."/>
            <person name="Shelest E."/>
            <person name="Silva-Franco F."/>
            <person name="Soanes D."/>
            <person name="Syed K."/>
            <person name="Tagua V.G."/>
            <person name="Talbot N.J."/>
            <person name="Thon M."/>
            <person name="De vries R.P."/>
            <person name="Wiebenga A."/>
            <person name="Yadav J.S."/>
            <person name="Braun E.L."/>
            <person name="Baker S."/>
            <person name="Garre V."/>
            <person name="Horwitz B."/>
            <person name="Torres-Martinez S."/>
            <person name="Idnurm A."/>
            <person name="Herrera-Estrella A."/>
            <person name="Gabaldon T."/>
            <person name="Grigoriev I.V."/>
        </authorList>
    </citation>
    <scope>NUCLEOTIDE SEQUENCE [LARGE SCALE GENOMIC DNA]</scope>
    <source>
        <strain evidence="4">NRRL 1555(-)</strain>
    </source>
</reference>
<dbReference type="EMBL" id="KV440972">
    <property type="protein sequence ID" value="OAD79458.1"/>
    <property type="molecule type" value="Genomic_DNA"/>
</dbReference>
<keyword evidence="1" id="KW-0539">Nucleus</keyword>
<protein>
    <recommendedName>
        <fullName evidence="2">Spen paralogue and orthologue SPOC C-terminal domain-containing protein</fullName>
    </recommendedName>
</protein>
<dbReference type="GO" id="GO:0000977">
    <property type="term" value="F:RNA polymerase II transcription regulatory region sequence-specific DNA binding"/>
    <property type="evidence" value="ECO:0007669"/>
    <property type="project" value="TreeGrafter"/>
</dbReference>
<accession>A0A167QC51</accession>
<dbReference type="PANTHER" id="PTHR11477">
    <property type="entry name" value="TRANSCRIPTION FACTOR S-II ZINC FINGER DOMAIN-CONTAINING PROTEIN"/>
    <property type="match status" value="1"/>
</dbReference>
<evidence type="ECO:0000313" key="3">
    <source>
        <dbReference type="EMBL" id="OAD79458.1"/>
    </source>
</evidence>
<evidence type="ECO:0000313" key="4">
    <source>
        <dbReference type="Proteomes" id="UP000077315"/>
    </source>
</evidence>
<dbReference type="GO" id="GO:0001139">
    <property type="term" value="F:RNA polymerase II complex recruiting activity"/>
    <property type="evidence" value="ECO:0007669"/>
    <property type="project" value="TreeGrafter"/>
</dbReference>
<dbReference type="GeneID" id="28994494"/>
<dbReference type="Pfam" id="PF07744">
    <property type="entry name" value="SPOC"/>
    <property type="match status" value="1"/>
</dbReference>
<dbReference type="Proteomes" id="UP000077315">
    <property type="component" value="Unassembled WGS sequence"/>
</dbReference>
<dbReference type="RefSeq" id="XP_018297498.1">
    <property type="nucleotide sequence ID" value="XM_018433588.1"/>
</dbReference>
<dbReference type="STRING" id="763407.A0A167QC51"/>
<proteinExistence type="predicted"/>
<dbReference type="GO" id="GO:0031564">
    <property type="term" value="P:transcription antitermination"/>
    <property type="evidence" value="ECO:0007669"/>
    <property type="project" value="TreeGrafter"/>
</dbReference>
<dbReference type="GO" id="GO:0031440">
    <property type="term" value="P:regulation of mRNA 3'-end processing"/>
    <property type="evidence" value="ECO:0007669"/>
    <property type="project" value="TreeGrafter"/>
</dbReference>
<dbReference type="InterPro" id="IPR012921">
    <property type="entry name" value="SPOC_C"/>
</dbReference>
<evidence type="ECO:0000256" key="1">
    <source>
        <dbReference type="ARBA" id="ARBA00023242"/>
    </source>
</evidence>
<name>A0A167QC51_PHYB8</name>
<organism evidence="3 4">
    <name type="scientific">Phycomyces blakesleeanus (strain ATCC 8743b / DSM 1359 / FGSC 10004 / NBRC 33097 / NRRL 1555)</name>
    <dbReference type="NCBI Taxonomy" id="763407"/>
    <lineage>
        <taxon>Eukaryota</taxon>
        <taxon>Fungi</taxon>
        <taxon>Fungi incertae sedis</taxon>
        <taxon>Mucoromycota</taxon>
        <taxon>Mucoromycotina</taxon>
        <taxon>Mucoromycetes</taxon>
        <taxon>Mucorales</taxon>
        <taxon>Phycomycetaceae</taxon>
        <taxon>Phycomyces</taxon>
    </lineage>
</organism>
<feature type="domain" description="Spen paralogue and orthologue SPOC C-terminal" evidence="2">
    <location>
        <begin position="1"/>
        <end position="145"/>
    </location>
</feature>
<dbReference type="GO" id="GO:0005634">
    <property type="term" value="C:nucleus"/>
    <property type="evidence" value="ECO:0007669"/>
    <property type="project" value="TreeGrafter"/>
</dbReference>
<dbReference type="GO" id="GO:0006362">
    <property type="term" value="P:transcription elongation by RNA polymerase I"/>
    <property type="evidence" value="ECO:0007669"/>
    <property type="project" value="TreeGrafter"/>
</dbReference>
<dbReference type="CDD" id="cd21538">
    <property type="entry name" value="SPOC_TFIIS"/>
    <property type="match status" value="1"/>
</dbReference>
<dbReference type="VEuPathDB" id="FungiDB:PHYBLDRAFT_157239"/>
<dbReference type="PANTHER" id="PTHR11477:SF0">
    <property type="entry name" value="IP08861P-RELATED"/>
    <property type="match status" value="1"/>
</dbReference>
<keyword evidence="4" id="KW-1185">Reference proteome</keyword>
<gene>
    <name evidence="3" type="ORF">PHYBLDRAFT_157239</name>
</gene>